<dbReference type="InterPro" id="IPR029048">
    <property type="entry name" value="HSP70_C_sf"/>
</dbReference>
<feature type="region of interest" description="Disordered" evidence="2">
    <location>
        <begin position="80"/>
        <end position="101"/>
    </location>
</feature>
<dbReference type="Gene3D" id="1.20.1270.10">
    <property type="match status" value="1"/>
</dbReference>
<keyword evidence="4" id="KW-1185">Reference proteome</keyword>
<evidence type="ECO:0000256" key="2">
    <source>
        <dbReference type="SAM" id="MobiDB-lite"/>
    </source>
</evidence>
<dbReference type="Proteomes" id="UP000023152">
    <property type="component" value="Unassembled WGS sequence"/>
</dbReference>
<proteinExistence type="predicted"/>
<gene>
    <name evidence="3" type="ORF">RFI_27004</name>
</gene>
<keyword evidence="1" id="KW-0175">Coiled coil</keyword>
<protein>
    <submittedName>
        <fullName evidence="3">Chaperone DnaK</fullName>
    </submittedName>
</protein>
<dbReference type="EMBL" id="ASPP01023503">
    <property type="protein sequence ID" value="ETO10376.1"/>
    <property type="molecule type" value="Genomic_DNA"/>
</dbReference>
<dbReference type="AlphaFoldDB" id="X6M9T4"/>
<accession>X6M9T4</accession>
<name>X6M9T4_RETFI</name>
<evidence type="ECO:0000256" key="1">
    <source>
        <dbReference type="SAM" id="Coils"/>
    </source>
</evidence>
<sequence length="162" mass="19159">MKEDAEKMRAEDVKRKQSAEEKIVQLEEFKSQIDDDLRKEIQECINNLRDVRNKQNATAEELKGPRDKLNKTLSKIGEKIYGKNQGTQQQQADKTNEQTADADFNEKSKDVRVDHLHFFLNNFENLMKYFFQQKFLLSTFIFSKNSFMFISSYTQHTFLDTV</sequence>
<evidence type="ECO:0000313" key="4">
    <source>
        <dbReference type="Proteomes" id="UP000023152"/>
    </source>
</evidence>
<evidence type="ECO:0000313" key="3">
    <source>
        <dbReference type="EMBL" id="ETO10376.1"/>
    </source>
</evidence>
<comment type="caution">
    <text evidence="3">The sequence shown here is derived from an EMBL/GenBank/DDBJ whole genome shotgun (WGS) entry which is preliminary data.</text>
</comment>
<feature type="coiled-coil region" evidence="1">
    <location>
        <begin position="2"/>
        <end position="54"/>
    </location>
</feature>
<organism evidence="3 4">
    <name type="scientific">Reticulomyxa filosa</name>
    <dbReference type="NCBI Taxonomy" id="46433"/>
    <lineage>
        <taxon>Eukaryota</taxon>
        <taxon>Sar</taxon>
        <taxon>Rhizaria</taxon>
        <taxon>Retaria</taxon>
        <taxon>Foraminifera</taxon>
        <taxon>Monothalamids</taxon>
        <taxon>Reticulomyxidae</taxon>
        <taxon>Reticulomyxa</taxon>
    </lineage>
</organism>
<feature type="compositionally biased region" description="Polar residues" evidence="2">
    <location>
        <begin position="84"/>
        <end position="99"/>
    </location>
</feature>
<reference evidence="3 4" key="1">
    <citation type="journal article" date="2013" name="Curr. Biol.">
        <title>The Genome of the Foraminiferan Reticulomyxa filosa.</title>
        <authorList>
            <person name="Glockner G."/>
            <person name="Hulsmann N."/>
            <person name="Schleicher M."/>
            <person name="Noegel A.A."/>
            <person name="Eichinger L."/>
            <person name="Gallinger C."/>
            <person name="Pawlowski J."/>
            <person name="Sierra R."/>
            <person name="Euteneuer U."/>
            <person name="Pillet L."/>
            <person name="Moustafa A."/>
            <person name="Platzer M."/>
            <person name="Groth M."/>
            <person name="Szafranski K."/>
            <person name="Schliwa M."/>
        </authorList>
    </citation>
    <scope>NUCLEOTIDE SEQUENCE [LARGE SCALE GENOMIC DNA]</scope>
</reference>